<gene>
    <name evidence="1" type="ORF">RHGRI_033567</name>
</gene>
<sequence length="147" mass="16180">MFVLIANTRNFRVCIPYSSLLIFEALSLPPLLRSAPHQPEFQELHLENMKRANHNADTSTIASIESALQGFWDPKTNKEICRLLRLLNDVQSRIPKGFPGVNDVAKCDRAVILSGAVGFASSAAMVEPLAIVRLCNGLKGRAYTDSV</sequence>
<dbReference type="EMBL" id="JACTNZ010000012">
    <property type="protein sequence ID" value="KAG5521052.1"/>
    <property type="molecule type" value="Genomic_DNA"/>
</dbReference>
<reference evidence="1" key="1">
    <citation type="submission" date="2020-08" db="EMBL/GenBank/DDBJ databases">
        <title>Plant Genome Project.</title>
        <authorList>
            <person name="Zhang R.-G."/>
        </authorList>
    </citation>
    <scope>NUCLEOTIDE SEQUENCE</scope>
    <source>
        <strain evidence="1">WSP0</strain>
        <tissue evidence="1">Leaf</tissue>
    </source>
</reference>
<dbReference type="AlphaFoldDB" id="A0AAV6HX94"/>
<dbReference type="Proteomes" id="UP000823749">
    <property type="component" value="Chromosome 12"/>
</dbReference>
<name>A0AAV6HX94_9ERIC</name>
<evidence type="ECO:0000313" key="1">
    <source>
        <dbReference type="EMBL" id="KAG5521052.1"/>
    </source>
</evidence>
<protein>
    <submittedName>
        <fullName evidence="1">Uncharacterized protein</fullName>
    </submittedName>
</protein>
<accession>A0AAV6HX94</accession>
<evidence type="ECO:0000313" key="2">
    <source>
        <dbReference type="Proteomes" id="UP000823749"/>
    </source>
</evidence>
<proteinExistence type="predicted"/>
<keyword evidence="2" id="KW-1185">Reference proteome</keyword>
<comment type="caution">
    <text evidence="1">The sequence shown here is derived from an EMBL/GenBank/DDBJ whole genome shotgun (WGS) entry which is preliminary data.</text>
</comment>
<organism evidence="1 2">
    <name type="scientific">Rhododendron griersonianum</name>
    <dbReference type="NCBI Taxonomy" id="479676"/>
    <lineage>
        <taxon>Eukaryota</taxon>
        <taxon>Viridiplantae</taxon>
        <taxon>Streptophyta</taxon>
        <taxon>Embryophyta</taxon>
        <taxon>Tracheophyta</taxon>
        <taxon>Spermatophyta</taxon>
        <taxon>Magnoliopsida</taxon>
        <taxon>eudicotyledons</taxon>
        <taxon>Gunneridae</taxon>
        <taxon>Pentapetalae</taxon>
        <taxon>asterids</taxon>
        <taxon>Ericales</taxon>
        <taxon>Ericaceae</taxon>
        <taxon>Ericoideae</taxon>
        <taxon>Rhodoreae</taxon>
        <taxon>Rhododendron</taxon>
    </lineage>
</organism>